<accession>A0A5A7NYU7</accession>
<protein>
    <submittedName>
        <fullName evidence="1">UDP-N-acetylglucosamine acyltransferase</fullName>
    </submittedName>
</protein>
<sequence>MLFRPNFSCAWVDFVAAPGVAAAWLSCRLRLGSLCGFFPPPALCPDGRPPFGHLIVVLDSTRFFCDGGFNLSNLQDSFVLPCYGLLEICPRSCALNFNIHTTKY</sequence>
<evidence type="ECO:0000313" key="2">
    <source>
        <dbReference type="Proteomes" id="UP000325081"/>
    </source>
</evidence>
<organism evidence="1 2">
    <name type="scientific">Striga asiatica</name>
    <name type="common">Asiatic witchweed</name>
    <name type="synonym">Buchnera asiatica</name>
    <dbReference type="NCBI Taxonomy" id="4170"/>
    <lineage>
        <taxon>Eukaryota</taxon>
        <taxon>Viridiplantae</taxon>
        <taxon>Streptophyta</taxon>
        <taxon>Embryophyta</taxon>
        <taxon>Tracheophyta</taxon>
        <taxon>Spermatophyta</taxon>
        <taxon>Magnoliopsida</taxon>
        <taxon>eudicotyledons</taxon>
        <taxon>Gunneridae</taxon>
        <taxon>Pentapetalae</taxon>
        <taxon>asterids</taxon>
        <taxon>lamiids</taxon>
        <taxon>Lamiales</taxon>
        <taxon>Orobanchaceae</taxon>
        <taxon>Buchnereae</taxon>
        <taxon>Striga</taxon>
    </lineage>
</organism>
<comment type="caution">
    <text evidence="1">The sequence shown here is derived from an EMBL/GenBank/DDBJ whole genome shotgun (WGS) entry which is preliminary data.</text>
</comment>
<name>A0A5A7NYU7_STRAF</name>
<keyword evidence="1" id="KW-0808">Transferase</keyword>
<dbReference type="EMBL" id="BKCP01000447">
    <property type="protein sequence ID" value="GER25686.1"/>
    <property type="molecule type" value="Genomic_DNA"/>
</dbReference>
<keyword evidence="1" id="KW-0012">Acyltransferase</keyword>
<dbReference type="AlphaFoldDB" id="A0A5A7NYU7"/>
<dbReference type="PROSITE" id="PS51257">
    <property type="entry name" value="PROKAR_LIPOPROTEIN"/>
    <property type="match status" value="1"/>
</dbReference>
<dbReference type="GO" id="GO:0016746">
    <property type="term" value="F:acyltransferase activity"/>
    <property type="evidence" value="ECO:0007669"/>
    <property type="project" value="UniProtKB-KW"/>
</dbReference>
<keyword evidence="2" id="KW-1185">Reference proteome</keyword>
<gene>
    <name evidence="1" type="ORF">STAS_01284</name>
</gene>
<dbReference type="Proteomes" id="UP000325081">
    <property type="component" value="Unassembled WGS sequence"/>
</dbReference>
<evidence type="ECO:0000313" key="1">
    <source>
        <dbReference type="EMBL" id="GER25686.1"/>
    </source>
</evidence>
<proteinExistence type="predicted"/>
<reference evidence="2" key="1">
    <citation type="journal article" date="2019" name="Curr. Biol.">
        <title>Genome Sequence of Striga asiatica Provides Insight into the Evolution of Plant Parasitism.</title>
        <authorList>
            <person name="Yoshida S."/>
            <person name="Kim S."/>
            <person name="Wafula E.K."/>
            <person name="Tanskanen J."/>
            <person name="Kim Y.M."/>
            <person name="Honaas L."/>
            <person name="Yang Z."/>
            <person name="Spallek T."/>
            <person name="Conn C.E."/>
            <person name="Ichihashi Y."/>
            <person name="Cheong K."/>
            <person name="Cui S."/>
            <person name="Der J.P."/>
            <person name="Gundlach H."/>
            <person name="Jiao Y."/>
            <person name="Hori C."/>
            <person name="Ishida J.K."/>
            <person name="Kasahara H."/>
            <person name="Kiba T."/>
            <person name="Kim M.S."/>
            <person name="Koo N."/>
            <person name="Laohavisit A."/>
            <person name="Lee Y.H."/>
            <person name="Lumba S."/>
            <person name="McCourt P."/>
            <person name="Mortimer J.C."/>
            <person name="Mutuku J.M."/>
            <person name="Nomura T."/>
            <person name="Sasaki-Sekimoto Y."/>
            <person name="Seto Y."/>
            <person name="Wang Y."/>
            <person name="Wakatake T."/>
            <person name="Sakakibara H."/>
            <person name="Demura T."/>
            <person name="Yamaguchi S."/>
            <person name="Yoneyama K."/>
            <person name="Manabe R.I."/>
            <person name="Nelson D.C."/>
            <person name="Schulman A.H."/>
            <person name="Timko M.P."/>
            <person name="dePamphilis C.W."/>
            <person name="Choi D."/>
            <person name="Shirasu K."/>
        </authorList>
    </citation>
    <scope>NUCLEOTIDE SEQUENCE [LARGE SCALE GENOMIC DNA]</scope>
    <source>
        <strain evidence="2">cv. UVA1</strain>
    </source>
</reference>